<evidence type="ECO:0000256" key="9">
    <source>
        <dbReference type="SAM" id="Phobius"/>
    </source>
</evidence>
<feature type="transmembrane region" description="Helical" evidence="9">
    <location>
        <begin position="97"/>
        <end position="115"/>
    </location>
</feature>
<evidence type="ECO:0000256" key="10">
    <source>
        <dbReference type="SAM" id="SignalP"/>
    </source>
</evidence>
<feature type="transmembrane region" description="Helical" evidence="9">
    <location>
        <begin position="259"/>
        <end position="284"/>
    </location>
</feature>
<protein>
    <recommendedName>
        <fullName evidence="7">Efflux pump dotC</fullName>
    </recommendedName>
    <alternativeName>
        <fullName evidence="8">Dothistromin biosynthesis protein C</fullName>
    </alternativeName>
</protein>
<feature type="signal peptide" evidence="10">
    <location>
        <begin position="1"/>
        <end position="15"/>
    </location>
</feature>
<dbReference type="Proteomes" id="UP000326565">
    <property type="component" value="Unassembled WGS sequence"/>
</dbReference>
<feature type="transmembrane region" description="Helical" evidence="9">
    <location>
        <begin position="65"/>
        <end position="91"/>
    </location>
</feature>
<evidence type="ECO:0000256" key="1">
    <source>
        <dbReference type="ARBA" id="ARBA00004128"/>
    </source>
</evidence>
<evidence type="ECO:0000313" key="13">
    <source>
        <dbReference type="Proteomes" id="UP000326565"/>
    </source>
</evidence>
<dbReference type="PANTHER" id="PTHR23501">
    <property type="entry name" value="MAJOR FACILITATOR SUPERFAMILY"/>
    <property type="match status" value="1"/>
</dbReference>
<feature type="transmembrane region" description="Helical" evidence="9">
    <location>
        <begin position="220"/>
        <end position="238"/>
    </location>
</feature>
<dbReference type="GO" id="GO:0005886">
    <property type="term" value="C:plasma membrane"/>
    <property type="evidence" value="ECO:0007669"/>
    <property type="project" value="TreeGrafter"/>
</dbReference>
<dbReference type="AlphaFoldDB" id="A0A5N5XAQ6"/>
<feature type="transmembrane region" description="Helical" evidence="9">
    <location>
        <begin position="185"/>
        <end position="208"/>
    </location>
</feature>
<dbReference type="FunFam" id="1.20.1720.10:FF:000014">
    <property type="entry name" value="MFS drug transporter, putative"/>
    <property type="match status" value="1"/>
</dbReference>
<dbReference type="FunFam" id="1.20.1250.20:FF:000196">
    <property type="entry name" value="MFS toxin efflux pump (AflT)"/>
    <property type="match status" value="1"/>
</dbReference>
<evidence type="ECO:0000256" key="2">
    <source>
        <dbReference type="ARBA" id="ARBA00007520"/>
    </source>
</evidence>
<evidence type="ECO:0000256" key="4">
    <source>
        <dbReference type="ARBA" id="ARBA00022989"/>
    </source>
</evidence>
<accession>A0A5N5XAQ6</accession>
<feature type="transmembrane region" description="Helical" evidence="9">
    <location>
        <begin position="387"/>
        <end position="410"/>
    </location>
</feature>
<dbReference type="InterPro" id="IPR036259">
    <property type="entry name" value="MFS_trans_sf"/>
</dbReference>
<dbReference type="PROSITE" id="PS50850">
    <property type="entry name" value="MFS"/>
    <property type="match status" value="1"/>
</dbReference>
<feature type="transmembrane region" description="Helical" evidence="9">
    <location>
        <begin position="122"/>
        <end position="141"/>
    </location>
</feature>
<dbReference type="GO" id="GO:0022857">
    <property type="term" value="F:transmembrane transporter activity"/>
    <property type="evidence" value="ECO:0007669"/>
    <property type="project" value="InterPro"/>
</dbReference>
<keyword evidence="5 9" id="KW-0472">Membrane</keyword>
<feature type="transmembrane region" description="Helical" evidence="9">
    <location>
        <begin position="35"/>
        <end position="53"/>
    </location>
</feature>
<comment type="subcellular location">
    <subcellularLocation>
        <location evidence="1">Vacuole membrane</location>
        <topology evidence="1">Multi-pass membrane protein</topology>
    </subcellularLocation>
</comment>
<feature type="transmembrane region" description="Helical" evidence="9">
    <location>
        <begin position="354"/>
        <end position="375"/>
    </location>
</feature>
<dbReference type="GO" id="GO:0005774">
    <property type="term" value="C:vacuolar membrane"/>
    <property type="evidence" value="ECO:0007669"/>
    <property type="project" value="UniProtKB-SubCell"/>
</dbReference>
<evidence type="ECO:0000259" key="11">
    <source>
        <dbReference type="PROSITE" id="PS50850"/>
    </source>
</evidence>
<evidence type="ECO:0000313" key="12">
    <source>
        <dbReference type="EMBL" id="KAB8077205.1"/>
    </source>
</evidence>
<dbReference type="PRINTS" id="PR01036">
    <property type="entry name" value="TCRTETB"/>
</dbReference>
<feature type="chain" id="PRO_5024869363" description="Efflux pump dotC" evidence="10">
    <location>
        <begin position="16"/>
        <end position="528"/>
    </location>
</feature>
<sequence>MSCLCAGTFVAALDATIVTTSLPSIAGHFHSASGYTWIGSAYILAHTASIPLWGKLSDIWGRKPLLLWGNAIFFAGSLICSVGDTIALFLFGRVVQGLGAAGLMTLVNICVGDLFSLRDRGLYFGLLSVVWALASGIGPVLGGVLSERASWRWCFWINLPITSLAFLTLWLVLKLDTPHTPIWDGLKAVDWVGSLFVMGSSIMMLLALDFGGVIHPWDSATVVCLIVFSIVILGLFVLNEWKLAKYPVIPLVLFRHRSGIAAFLVCFCHGFIFMGEAFYLPLYFQAVLGASPIKSGVYLLAFVISCSLSGAFTGVFIQRTGKYVLPMWLGLVLLTLGVGLLINLDVTASWGKIFGFQIISGIGVGMNFEGPLLALQAVVGAKNTATATATIGFVRSMSTAISVVIGGVALQNQMAKQGPQLVHSLGEELASLLGGTNVTANIELIGTLPPDQRKIVRQALFDSLRTTWIMYVAFAGVSLVAGFFVGAHHLSEEHEKAVLGLHCHDEEENASNRSPVAENTELRERCVR</sequence>
<dbReference type="CDD" id="cd17502">
    <property type="entry name" value="MFS_Azr1_MDR_like"/>
    <property type="match status" value="1"/>
</dbReference>
<comment type="function">
    <text evidence="6">Efflux pump; part of the gene cluster that mediates the biosynthesis of dothistromin (DOTH), a polyketide toxin very similar in structure to the aflatoxin precursor, versicolorin B. One function of dotC may be to transport early-stage dothistromin biosynthetic intermediates from the cytoplasm into vacuoles, thereby affecting the rate of dothistromin production.</text>
</comment>
<keyword evidence="4 9" id="KW-1133">Transmembrane helix</keyword>
<feature type="transmembrane region" description="Helical" evidence="9">
    <location>
        <begin position="468"/>
        <end position="487"/>
    </location>
</feature>
<feature type="transmembrane region" description="Helical" evidence="9">
    <location>
        <begin position="296"/>
        <end position="317"/>
    </location>
</feature>
<keyword evidence="10" id="KW-0732">Signal</keyword>
<keyword evidence="3 9" id="KW-0812">Transmembrane</keyword>
<keyword evidence="13" id="KW-1185">Reference proteome</keyword>
<evidence type="ECO:0000256" key="8">
    <source>
        <dbReference type="ARBA" id="ARBA00083178"/>
    </source>
</evidence>
<dbReference type="InterPro" id="IPR011701">
    <property type="entry name" value="MFS"/>
</dbReference>
<dbReference type="Gene3D" id="1.20.1720.10">
    <property type="entry name" value="Multidrug resistance protein D"/>
    <property type="match status" value="1"/>
</dbReference>
<dbReference type="Gene3D" id="1.20.1250.20">
    <property type="entry name" value="MFS general substrate transporter like domains"/>
    <property type="match status" value="1"/>
</dbReference>
<evidence type="ECO:0000256" key="3">
    <source>
        <dbReference type="ARBA" id="ARBA00022692"/>
    </source>
</evidence>
<dbReference type="InterPro" id="IPR020846">
    <property type="entry name" value="MFS_dom"/>
</dbReference>
<comment type="similarity">
    <text evidence="2">Belongs to the major facilitator superfamily. TCR/Tet family.</text>
</comment>
<dbReference type="PANTHER" id="PTHR23501:SF102">
    <property type="entry name" value="DRUG TRANSPORTER, PUTATIVE (AFU_ORTHOLOGUE AFUA_3G08530)-RELATED"/>
    <property type="match status" value="1"/>
</dbReference>
<feature type="domain" description="Major facilitator superfamily (MFS) profile" evidence="11">
    <location>
        <begin position="1"/>
        <end position="453"/>
    </location>
</feature>
<evidence type="ECO:0000256" key="6">
    <source>
        <dbReference type="ARBA" id="ARBA00057269"/>
    </source>
</evidence>
<evidence type="ECO:0000256" key="7">
    <source>
        <dbReference type="ARBA" id="ARBA00069956"/>
    </source>
</evidence>
<dbReference type="SUPFAM" id="SSF103473">
    <property type="entry name" value="MFS general substrate transporter"/>
    <property type="match status" value="2"/>
</dbReference>
<dbReference type="EMBL" id="ML732171">
    <property type="protein sequence ID" value="KAB8077205.1"/>
    <property type="molecule type" value="Genomic_DNA"/>
</dbReference>
<dbReference type="Pfam" id="PF07690">
    <property type="entry name" value="MFS_1"/>
    <property type="match status" value="1"/>
</dbReference>
<proteinExistence type="inferred from homology"/>
<evidence type="ECO:0000256" key="5">
    <source>
        <dbReference type="ARBA" id="ARBA00023136"/>
    </source>
</evidence>
<feature type="transmembrane region" description="Helical" evidence="9">
    <location>
        <begin position="153"/>
        <end position="173"/>
    </location>
</feature>
<feature type="transmembrane region" description="Helical" evidence="9">
    <location>
        <begin position="324"/>
        <end position="342"/>
    </location>
</feature>
<gene>
    <name evidence="12" type="ORF">BDV29DRAFT_153922</name>
</gene>
<name>A0A5N5XAQ6_9EURO</name>
<organism evidence="12 13">
    <name type="scientific">Aspergillus leporis</name>
    <dbReference type="NCBI Taxonomy" id="41062"/>
    <lineage>
        <taxon>Eukaryota</taxon>
        <taxon>Fungi</taxon>
        <taxon>Dikarya</taxon>
        <taxon>Ascomycota</taxon>
        <taxon>Pezizomycotina</taxon>
        <taxon>Eurotiomycetes</taxon>
        <taxon>Eurotiomycetidae</taxon>
        <taxon>Eurotiales</taxon>
        <taxon>Aspergillaceae</taxon>
        <taxon>Aspergillus</taxon>
        <taxon>Aspergillus subgen. Circumdati</taxon>
    </lineage>
</organism>
<dbReference type="OrthoDB" id="3934656at2759"/>
<reference evidence="12 13" key="1">
    <citation type="submission" date="2019-04" db="EMBL/GenBank/DDBJ databases">
        <title>Friends and foes A comparative genomics study of 23 Aspergillus species from section Flavi.</title>
        <authorList>
            <consortium name="DOE Joint Genome Institute"/>
            <person name="Kjaerbolling I."/>
            <person name="Vesth T."/>
            <person name="Frisvad J.C."/>
            <person name="Nybo J.L."/>
            <person name="Theobald S."/>
            <person name="Kildgaard S."/>
            <person name="Isbrandt T."/>
            <person name="Kuo A."/>
            <person name="Sato A."/>
            <person name="Lyhne E.K."/>
            <person name="Kogle M.E."/>
            <person name="Wiebenga A."/>
            <person name="Kun R.S."/>
            <person name="Lubbers R.J."/>
            <person name="Makela M.R."/>
            <person name="Barry K."/>
            <person name="Chovatia M."/>
            <person name="Clum A."/>
            <person name="Daum C."/>
            <person name="Haridas S."/>
            <person name="He G."/>
            <person name="LaButti K."/>
            <person name="Lipzen A."/>
            <person name="Mondo S."/>
            <person name="Riley R."/>
            <person name="Salamov A."/>
            <person name="Simmons B.A."/>
            <person name="Magnuson J.K."/>
            <person name="Henrissat B."/>
            <person name="Mortensen U.H."/>
            <person name="Larsen T.O."/>
            <person name="Devries R.P."/>
            <person name="Grigoriev I.V."/>
            <person name="Machida M."/>
            <person name="Baker S.E."/>
            <person name="Andersen M.R."/>
        </authorList>
    </citation>
    <scope>NUCLEOTIDE SEQUENCE [LARGE SCALE GENOMIC DNA]</scope>
    <source>
        <strain evidence="12 13">CBS 151.66</strain>
    </source>
</reference>